<keyword evidence="7" id="KW-0727">SH2 domain</keyword>
<dbReference type="InterPro" id="IPR042066">
    <property type="entry name" value="Spt6_death-like"/>
</dbReference>
<dbReference type="GO" id="GO:0003677">
    <property type="term" value="F:DNA binding"/>
    <property type="evidence" value="ECO:0007669"/>
    <property type="project" value="InterPro"/>
</dbReference>
<dbReference type="Pfam" id="PF14632">
    <property type="entry name" value="SPT6_acidic"/>
    <property type="match status" value="1"/>
</dbReference>
<feature type="domain" description="S1 motif" evidence="13">
    <location>
        <begin position="1116"/>
        <end position="1193"/>
    </location>
</feature>
<dbReference type="InterPro" id="IPR023319">
    <property type="entry name" value="Tex-like_HTH_dom_sf"/>
</dbReference>
<dbReference type="SUPFAM" id="SSF53098">
    <property type="entry name" value="Ribonuclease H-like"/>
    <property type="match status" value="1"/>
</dbReference>
<dbReference type="InterPro" id="IPR037027">
    <property type="entry name" value="YqgF/RNaseH-like_dom_sf"/>
</dbReference>
<dbReference type="CDD" id="cd16014">
    <property type="entry name" value="PLC"/>
    <property type="match status" value="1"/>
</dbReference>
<dbReference type="InterPro" id="IPR028231">
    <property type="entry name" value="Spt6_YqgF"/>
</dbReference>
<dbReference type="Gene3D" id="1.10.150.850">
    <property type="entry name" value="Spt6, helix-hairpin-helix domain"/>
    <property type="match status" value="1"/>
</dbReference>
<dbReference type="CDD" id="cd09918">
    <property type="entry name" value="SH2_Nterm_SPT6_like"/>
    <property type="match status" value="1"/>
</dbReference>
<protein>
    <recommendedName>
        <fullName evidence="4">Transcription elongation factor SPT6</fullName>
    </recommendedName>
    <alternativeName>
        <fullName evidence="10">Chromatin elongation factor SPT6</fullName>
    </alternativeName>
</protein>
<keyword evidence="9" id="KW-0539">Nucleus</keyword>
<comment type="similarity">
    <text evidence="3">Belongs to the SPT6 family.</text>
</comment>
<dbReference type="PROSITE" id="PS50126">
    <property type="entry name" value="S1"/>
    <property type="match status" value="1"/>
</dbReference>
<dbReference type="InterPro" id="IPR010994">
    <property type="entry name" value="RuvA_2-like"/>
</dbReference>
<dbReference type="GO" id="GO:0031491">
    <property type="term" value="F:nucleosome binding"/>
    <property type="evidence" value="ECO:0007669"/>
    <property type="project" value="TreeGrafter"/>
</dbReference>
<feature type="compositionally biased region" description="Basic and acidic residues" evidence="12">
    <location>
        <begin position="166"/>
        <end position="178"/>
    </location>
</feature>
<evidence type="ECO:0000256" key="11">
    <source>
        <dbReference type="ARBA" id="ARBA00093389"/>
    </source>
</evidence>
<evidence type="ECO:0000256" key="10">
    <source>
        <dbReference type="ARBA" id="ARBA00029871"/>
    </source>
</evidence>
<dbReference type="GO" id="GO:0140673">
    <property type="term" value="P:transcription elongation-coupled chromatin remodeling"/>
    <property type="evidence" value="ECO:0007669"/>
    <property type="project" value="InterPro"/>
</dbReference>
<dbReference type="EMBL" id="CP119920">
    <property type="protein sequence ID" value="WFD16662.1"/>
    <property type="molecule type" value="Genomic_DNA"/>
</dbReference>
<dbReference type="InterPro" id="IPR049540">
    <property type="entry name" value="Spt6-like_S1"/>
</dbReference>
<keyword evidence="6" id="KW-0378">Hydrolase</keyword>
<dbReference type="SUPFAM" id="SSF55550">
    <property type="entry name" value="SH2 domain"/>
    <property type="match status" value="1"/>
</dbReference>
<dbReference type="GO" id="GO:0034728">
    <property type="term" value="P:nucleosome organization"/>
    <property type="evidence" value="ECO:0007669"/>
    <property type="project" value="TreeGrafter"/>
</dbReference>
<feature type="compositionally biased region" description="Acidic residues" evidence="12">
    <location>
        <begin position="59"/>
        <end position="71"/>
    </location>
</feature>
<keyword evidence="5" id="KW-0158">Chromosome</keyword>
<dbReference type="FunFam" id="3.30.505.10:FF:000056">
    <property type="entry name" value="Transcription elongation factor Spt6"/>
    <property type="match status" value="1"/>
</dbReference>
<evidence type="ECO:0000256" key="12">
    <source>
        <dbReference type="SAM" id="MobiDB-lite"/>
    </source>
</evidence>
<keyword evidence="15" id="KW-1185">Reference proteome</keyword>
<dbReference type="Pfam" id="PF14639">
    <property type="entry name" value="YqgF"/>
    <property type="match status" value="1"/>
</dbReference>
<evidence type="ECO:0000256" key="8">
    <source>
        <dbReference type="ARBA" id="ARBA00023163"/>
    </source>
</evidence>
<dbReference type="Gene3D" id="1.10.10.2740">
    <property type="entry name" value="Spt6, Death-like domain"/>
    <property type="match status" value="1"/>
</dbReference>
<dbReference type="InterPro" id="IPR028088">
    <property type="entry name" value="Spt6_HTH_DNA-bd_dom"/>
</dbReference>
<dbReference type="SMART" id="SM00252">
    <property type="entry name" value="SH2"/>
    <property type="match status" value="1"/>
</dbReference>
<evidence type="ECO:0000256" key="6">
    <source>
        <dbReference type="ARBA" id="ARBA00022801"/>
    </source>
</evidence>
<dbReference type="InterPro" id="IPR032706">
    <property type="entry name" value="Spt6_HHH"/>
</dbReference>
<accession>A0AAJ5Z0W2</accession>
<feature type="compositionally biased region" description="Acidic residues" evidence="12">
    <location>
        <begin position="38"/>
        <end position="49"/>
    </location>
</feature>
<dbReference type="Proteomes" id="UP001217582">
    <property type="component" value="Chromosome 5"/>
</dbReference>
<dbReference type="InterPro" id="IPR007312">
    <property type="entry name" value="Phosphoesterase"/>
</dbReference>
<dbReference type="Gene3D" id="3.40.720.10">
    <property type="entry name" value="Alkaline Phosphatase, subunit A"/>
    <property type="match status" value="2"/>
</dbReference>
<keyword evidence="14" id="KW-0251">Elongation factor</keyword>
<dbReference type="InterPro" id="IPR017072">
    <property type="entry name" value="TF_Spt6"/>
</dbReference>
<dbReference type="Pfam" id="PF21710">
    <property type="entry name" value="Spt6_S1"/>
    <property type="match status" value="1"/>
</dbReference>
<dbReference type="InterPro" id="IPR012337">
    <property type="entry name" value="RNaseH-like_sf"/>
</dbReference>
<dbReference type="GO" id="GO:0008023">
    <property type="term" value="C:transcription elongation factor complex"/>
    <property type="evidence" value="ECO:0007669"/>
    <property type="project" value="TreeGrafter"/>
</dbReference>
<dbReference type="SUPFAM" id="SSF47781">
    <property type="entry name" value="RuvA domain 2-like"/>
    <property type="match status" value="1"/>
</dbReference>
<dbReference type="GO" id="GO:0005694">
    <property type="term" value="C:chromosome"/>
    <property type="evidence" value="ECO:0007669"/>
    <property type="project" value="UniProtKB-SubCell"/>
</dbReference>
<dbReference type="InterPro" id="IPR035018">
    <property type="entry name" value="Spt6_SH2_C"/>
</dbReference>
<name>A0AAJ5Z0W2_9BASI</name>
<comment type="subcellular location">
    <subcellularLocation>
        <location evidence="2">Chromosome</location>
    </subcellularLocation>
    <subcellularLocation>
        <location evidence="1">Nucleus</location>
    </subcellularLocation>
</comment>
<evidence type="ECO:0000256" key="4">
    <source>
        <dbReference type="ARBA" id="ARBA00020248"/>
    </source>
</evidence>
<evidence type="ECO:0000259" key="13">
    <source>
        <dbReference type="PROSITE" id="PS50126"/>
    </source>
</evidence>
<dbReference type="InterPro" id="IPR000980">
    <property type="entry name" value="SH2"/>
</dbReference>
<dbReference type="InterPro" id="IPR036860">
    <property type="entry name" value="SH2_dom_sf"/>
</dbReference>
<dbReference type="InterPro" id="IPR003029">
    <property type="entry name" value="S1_domain"/>
</dbReference>
<dbReference type="Pfam" id="PF14641">
    <property type="entry name" value="HTH_44"/>
    <property type="match status" value="1"/>
</dbReference>
<feature type="compositionally biased region" description="Acidic residues" evidence="12">
    <location>
        <begin position="129"/>
        <end position="165"/>
    </location>
</feature>
<dbReference type="Pfam" id="PF22706">
    <property type="entry name" value="Tex_central_region"/>
    <property type="match status" value="1"/>
</dbReference>
<evidence type="ECO:0000313" key="15">
    <source>
        <dbReference type="Proteomes" id="UP001217582"/>
    </source>
</evidence>
<dbReference type="PANTHER" id="PTHR10145:SF6">
    <property type="entry name" value="TRANSCRIPTION ELONGATION FACTOR SPT6"/>
    <property type="match status" value="1"/>
</dbReference>
<feature type="compositionally biased region" description="Basic and acidic residues" evidence="12">
    <location>
        <begin position="1"/>
        <end position="28"/>
    </location>
</feature>
<reference evidence="14 15" key="1">
    <citation type="submission" date="2023-03" db="EMBL/GenBank/DDBJ databases">
        <title>Mating type loci evolution in Malassezia.</title>
        <authorList>
            <person name="Coelho M.A."/>
        </authorList>
    </citation>
    <scope>NUCLEOTIDE SEQUENCE [LARGE SCALE GENOMIC DNA]</scope>
    <source>
        <strain evidence="14 15">CBS 13387</strain>
    </source>
</reference>
<proteinExistence type="inferred from homology"/>
<sequence>MADEARERTPADERVAPHSDEEGEDLMKESGNIVGMDSSDDEDDDDDEEEQRRVAEGFIVDENEEDEEESGESTHKRKRRHRHRELDEELDEDDLALLSENTRPEGARHKRARPAGEEERTNELAHIFDDEDDGAQQADYFDDGLDDFIEDDEEDAEMSGLNEEEREARRREKREDRRRARMSGARVDPRKAGMDLEAWDEVHDIFGNGEDYAWALEEDDEHAEEAKARMDYKDIFEPAQIRERLLTEEDDRIRQVDVPERLQLLIPGQEGLALLERKLTDAELDDAAHWASTRISPRCTAEFLEDYAPHARLRAEWFACVRQMLAYMFNDMLEVSFLTQHRLDELEFTPMDAVQKTTTTLLVRQELLTLYTLGIKFKLLLARKDSLRQTFAELSAAEFAGPDVDMSEVRASVEELLAQAGTLEEVTDISEWLAMRFGERFREATVLAKGHEGHTLKRPTVLSKYEQRKSTPLAQLAQRLGLSSSQLAENVASGVRQHVPEDESRLPLEVADEYVGLAPGAGNASTAMALARTILAHEISKEPALRREVRTLFRLSALLDVEPNERGMTRIDEGHPYYNFKFLRGKPVSAVLQNASQLLQVVHAEEERLVHVTLRLPTDTASKLEQRLQEQYVSDGVSALSQAWNEERRAVIEEVCASFLLPLGRAWAREWLVEECRESLLRHCEQRLTQRVEGGPVQSAGMMSRLRDPNWDEHVSRVPRVLAVSDGSGDPRTSQIVAVSLDEDGHLIERATFDSLRAPHIQDEEAVDPRAGFVELIKRRHPDVVVVNGFSARSQDLKMTVKSLVDAAYDERVREEGLEGLAAQHLRMDVVSVYDDVARLYQHSARAADEFPELSVLARYCVGLARYAQSPVNEFAALGADVTAIQFDPAQRLLPADRLRACLERAIVMLVNDIGLDLQTALTNTYVQHMLPFIAGLGPRKAQALLNGIRTRLDGVVVNREVLVRRGILTFVVWNNAASFLRIDQDAAADAADEEAQPDVLDATRIHPEDYDFPRQMARDALNKHEEDLEGEHPSVACAEIMEDARPSEKLAALDLDNYAAMLWERRGLRKRLTLLTCKQELIRPYDDWRPPQLLPTAEELFMMFTGETRRSLAEGYVVPVVVTRIEEGRDIEGLLRVRLEAGMDGVIAGRDIMPGYNSRDVRLRRLFRSGQALNAVVVHLDIQRMRAELSLRAEAFEHVNPAQGRTPVDAMYFDHERAQLAIDAAEERARRRHQNRIGRRVIDHPNFHNFNAIQAQNFLATQPRGSVVVRPSSRGMDHLAVTWKVDDGVYQHIDVLELDKENDFALGRILRVADMGSYADLDDLIVNHVRPMASMVEMMMNHEKYKGADEQALHTYLTNASLANPTRSVYAFGLNKQHPGYFDLAFKANSQAPIQTWPVKVLPGAFKLGQATQLADVAALTNAFKTQYMAQTSGGRGDRTSAPHGGMTPGYYYGGRTPGRGGTTPGYYGGATPSYGTTPAYGHPPPPRGLPGRRVWARPEPDMFVTKAFAALAAFVAVAVADEYSLKDIKHIVLFMQENRAFDHYFGTMAGVRGFKDPNVHISNNTGKSVFHQPVDAKKIKASSRPTDDTSELMPWHLNWQGGDWKNRTQCMLTGSNSWKANHAAWNNGQIDQWVNANTPYSIGYYRREDVPVHFALAESFVVGDAYYESAIASTHPNRAIHLTGTLNSNGSAVGGHPQELGGPVVDNTATPGCLYSSDGVPYSCRPLKWKTLPEYLLEAGISFMAYQDFDNFGEDTLVSFTQYQDAAQRKQKLAKIGVSFPGLEKFYKDAEEGNLPEVSIIFVPEYLSEHPPYMPDDGAWLHRKVTESLMHGKHWNNTALIVSYDETGGWADHVLGPIASKDTPGEWMKDPFTPSNGLQPIGPGFRVPFYIASPFTRKGGVFTEHAAHESQTLFIEEWAKANGKPFHVKEMNHWRRQQLSNLVNAFDFSKIDTSIPNIPSVRTPSKDPIRDQYNGAFVCQLKYRNTIQPHIPYGKQKEEDALKVERGYKPVRGNLSEGRYLRFEADHGHVLSWKDENKLTTKKSDCKYDEDSLFVLSWLGSDPKDNRFNVANMKRDKYFTSDLKLTSDRRSAAKFALVDQGNGKGHSIVEEQSKKHVSVDKNGEISLKDDGATMFKTFSVTL</sequence>
<evidence type="ECO:0000256" key="3">
    <source>
        <dbReference type="ARBA" id="ARBA00009253"/>
    </source>
</evidence>
<evidence type="ECO:0000256" key="1">
    <source>
        <dbReference type="ARBA" id="ARBA00004123"/>
    </source>
</evidence>
<dbReference type="InterPro" id="IPR055179">
    <property type="entry name" value="Tex-like_central_region"/>
</dbReference>
<evidence type="ECO:0000256" key="5">
    <source>
        <dbReference type="ARBA" id="ARBA00022454"/>
    </source>
</evidence>
<evidence type="ECO:0000256" key="7">
    <source>
        <dbReference type="ARBA" id="ARBA00022999"/>
    </source>
</evidence>
<dbReference type="Pfam" id="PF14635">
    <property type="entry name" value="HHH_7"/>
    <property type="match status" value="1"/>
</dbReference>
<dbReference type="GO" id="GO:0042393">
    <property type="term" value="F:histone binding"/>
    <property type="evidence" value="ECO:0007669"/>
    <property type="project" value="TreeGrafter"/>
</dbReference>
<dbReference type="GO" id="GO:0003746">
    <property type="term" value="F:translation elongation factor activity"/>
    <property type="evidence" value="ECO:0007669"/>
    <property type="project" value="UniProtKB-KW"/>
</dbReference>
<gene>
    <name evidence="14" type="primary">SPT6</name>
    <name evidence="14" type="ORF">MARU1_002704</name>
</gene>
<dbReference type="SMART" id="SM00316">
    <property type="entry name" value="S1"/>
    <property type="match status" value="1"/>
</dbReference>
<dbReference type="InterPro" id="IPR028083">
    <property type="entry name" value="Spt6_acidic_N_dom"/>
</dbReference>
<dbReference type="FunFam" id="1.10.10.2740:FF:000002">
    <property type="entry name" value="Transcription elongation factor Spt6"/>
    <property type="match status" value="1"/>
</dbReference>
<dbReference type="GO" id="GO:0016788">
    <property type="term" value="F:hydrolase activity, acting on ester bonds"/>
    <property type="evidence" value="ECO:0007669"/>
    <property type="project" value="InterPro"/>
</dbReference>
<dbReference type="Pfam" id="PF04185">
    <property type="entry name" value="Phosphoesterase"/>
    <property type="match status" value="1"/>
</dbReference>
<comment type="function">
    <text evidence="11">Histone H3-H4 chaperone that plays a role in maintenance of chromatin structure during RNA polymerase II transcription elongation thereby repressing transcription initiation from cryptic promoters. Mediates the reassembly of nucleosomes onto the promoters of at least a selected set of genes during repression; the nucleosome reassembly is essential for transcriptional repression. Essential for viability.</text>
</comment>
<keyword evidence="14" id="KW-0648">Protein biosynthesis</keyword>
<dbReference type="Gene3D" id="3.30.505.10">
    <property type="entry name" value="SH2 domain"/>
    <property type="match status" value="2"/>
</dbReference>
<dbReference type="CDD" id="cd09928">
    <property type="entry name" value="SH2_Cterm_SPT6_like"/>
    <property type="match status" value="1"/>
</dbReference>
<organism evidence="14 15">
    <name type="scientific">Malassezia arunalokei</name>
    <dbReference type="NCBI Taxonomy" id="1514897"/>
    <lineage>
        <taxon>Eukaryota</taxon>
        <taxon>Fungi</taxon>
        <taxon>Dikarya</taxon>
        <taxon>Basidiomycota</taxon>
        <taxon>Ustilaginomycotina</taxon>
        <taxon>Malasseziomycetes</taxon>
        <taxon>Malasseziales</taxon>
        <taxon>Malasseziaceae</taxon>
        <taxon>Malassezia</taxon>
    </lineage>
</organism>
<feature type="compositionally biased region" description="Basic and acidic residues" evidence="12">
    <location>
        <begin position="114"/>
        <end position="128"/>
    </location>
</feature>
<dbReference type="Gene3D" id="1.10.3500.10">
    <property type="entry name" value="Tex N-terminal region-like"/>
    <property type="match status" value="1"/>
</dbReference>
<dbReference type="InterPro" id="IPR017850">
    <property type="entry name" value="Alkaline_phosphatase_core_sf"/>
</dbReference>
<dbReference type="Pfam" id="PF14633">
    <property type="entry name" value="SH2_2"/>
    <property type="match status" value="1"/>
</dbReference>
<evidence type="ECO:0000256" key="9">
    <source>
        <dbReference type="ARBA" id="ARBA00023242"/>
    </source>
</evidence>
<dbReference type="Gene3D" id="1.10.10.650">
    <property type="entry name" value="RuvA domain 2-like"/>
    <property type="match status" value="1"/>
</dbReference>
<dbReference type="SUPFAM" id="SSF158832">
    <property type="entry name" value="Tex N-terminal region-like"/>
    <property type="match status" value="1"/>
</dbReference>
<dbReference type="InterPro" id="IPR035420">
    <property type="entry name" value="Spt6_SH2"/>
</dbReference>
<dbReference type="Gene3D" id="3.30.420.140">
    <property type="entry name" value="YqgF/RNase H-like domain"/>
    <property type="match status" value="1"/>
</dbReference>
<evidence type="ECO:0000313" key="14">
    <source>
        <dbReference type="EMBL" id="WFD16662.1"/>
    </source>
</evidence>
<feature type="region of interest" description="Disordered" evidence="12">
    <location>
        <begin position="1"/>
        <end position="186"/>
    </location>
</feature>
<keyword evidence="8" id="KW-0804">Transcription</keyword>
<evidence type="ECO:0000256" key="2">
    <source>
        <dbReference type="ARBA" id="ARBA00004286"/>
    </source>
</evidence>
<dbReference type="InterPro" id="IPR035019">
    <property type="entry name" value="Spt6_SH2_N"/>
</dbReference>
<dbReference type="InterPro" id="IPR023323">
    <property type="entry name" value="Tex-like_dom_sf"/>
</dbReference>
<dbReference type="PANTHER" id="PTHR10145">
    <property type="entry name" value="TRANSCRIPTION ELONGATION FACTOR SPT6"/>
    <property type="match status" value="1"/>
</dbReference>